<comment type="caution">
    <text evidence="1">The sequence shown here is derived from an EMBL/GenBank/DDBJ whole genome shotgun (WGS) entry which is preliminary data.</text>
</comment>
<dbReference type="EMBL" id="JJMP01000001">
    <property type="protein sequence ID" value="RYC52693.1"/>
    <property type="molecule type" value="Genomic_DNA"/>
</dbReference>
<name>A0A444VPH1_9FLAO</name>
<dbReference type="AlphaFoldDB" id="A0A444VPH1"/>
<organism evidence="1 2">
    <name type="scientific">Flagellimonas olearia</name>
    <dbReference type="NCBI Taxonomy" id="552546"/>
    <lineage>
        <taxon>Bacteria</taxon>
        <taxon>Pseudomonadati</taxon>
        <taxon>Bacteroidota</taxon>
        <taxon>Flavobacteriia</taxon>
        <taxon>Flavobacteriales</taxon>
        <taxon>Flavobacteriaceae</taxon>
        <taxon>Flagellimonas</taxon>
    </lineage>
</organism>
<evidence type="ECO:0000313" key="2">
    <source>
        <dbReference type="Proteomes" id="UP000290261"/>
    </source>
</evidence>
<accession>A0A444VPH1</accession>
<proteinExistence type="predicted"/>
<protein>
    <submittedName>
        <fullName evidence="1">Uncharacterized protein</fullName>
    </submittedName>
</protein>
<sequence>MDCKEFLELDDSYCQACGSEIKIKNTSSAINKIRYDGKIFEAEFTDTVGKDVTETFGKIFMENQRSKNEKLVVGSSGINSDNDVETVDIEAEVLNNTEQSKETSSNTKGSNVKDLFREKDGKLALLETRIKASDKTDYGMRLTYLTVLYHKAIGIDTVDKSKILDLLKYCGVYYSSYRKAFAKAKAHFIVDSGKVEFRPAGLEKASKILEEVFNDNVKGKWGLGDLVITSKNTTSSKSTTDSGKTSKPSSKIIQAEKFDAHNKKKTLKELFDEKKPGKSTTDRIVTIGYYLNYILKQTGFTDGNIDYAYRVLKLDKRPRHLRQVITNIKNENALIEVGDADKSWRLSRNGEIYVEEELPKK</sequence>
<evidence type="ECO:0000313" key="1">
    <source>
        <dbReference type="EMBL" id="RYC52693.1"/>
    </source>
</evidence>
<keyword evidence="2" id="KW-1185">Reference proteome</keyword>
<gene>
    <name evidence="1" type="ORF">DN53_00295</name>
</gene>
<dbReference type="Proteomes" id="UP000290261">
    <property type="component" value="Unassembled WGS sequence"/>
</dbReference>
<reference evidence="1 2" key="1">
    <citation type="submission" date="2014-04" db="EMBL/GenBank/DDBJ databases">
        <title>Whole genome of Muricauda olearia.</title>
        <authorList>
            <person name="Zhang X.-H."/>
            <person name="Tang K."/>
        </authorList>
    </citation>
    <scope>NUCLEOTIDE SEQUENCE [LARGE SCALE GENOMIC DNA]</scope>
    <source>
        <strain evidence="1 2">Th120</strain>
    </source>
</reference>